<organism evidence="1 2">
    <name type="scientific">Pandoraea sputorum</name>
    <dbReference type="NCBI Taxonomy" id="93222"/>
    <lineage>
        <taxon>Bacteria</taxon>
        <taxon>Pseudomonadati</taxon>
        <taxon>Pseudomonadota</taxon>
        <taxon>Betaproteobacteria</taxon>
        <taxon>Burkholderiales</taxon>
        <taxon>Burkholderiaceae</taxon>
        <taxon>Pandoraea</taxon>
    </lineage>
</organism>
<dbReference type="AlphaFoldDB" id="A0A5E5BNJ6"/>
<evidence type="ECO:0000313" key="1">
    <source>
        <dbReference type="EMBL" id="VVE86053.1"/>
    </source>
</evidence>
<accession>A0A5E5BNJ6</accession>
<gene>
    <name evidence="1" type="ORF">PSP31121_05692</name>
</gene>
<sequence length="92" mass="10506">MVDGPLFPLTIRQSFRILPLVSNQPHEDIAVALAELKLKFDDDQDAVLAAYRKITHMGWFDSLCDVVFHLGDKTTNRISRIGMHRQESAVER</sequence>
<dbReference type="RefSeq" id="WP_150811653.1">
    <property type="nucleotide sequence ID" value="NZ_CABPSR010000080.1"/>
</dbReference>
<name>A0A5E5BNJ6_9BURK</name>
<dbReference type="EMBL" id="CABPSR010000080">
    <property type="protein sequence ID" value="VVE86053.1"/>
    <property type="molecule type" value="Genomic_DNA"/>
</dbReference>
<evidence type="ECO:0000313" key="2">
    <source>
        <dbReference type="Proteomes" id="UP000335538"/>
    </source>
</evidence>
<dbReference type="Proteomes" id="UP000335538">
    <property type="component" value="Unassembled WGS sequence"/>
</dbReference>
<protein>
    <submittedName>
        <fullName evidence="1">Uncharacterized protein</fullName>
    </submittedName>
</protein>
<proteinExistence type="predicted"/>
<reference evidence="1 2" key="1">
    <citation type="submission" date="2019-08" db="EMBL/GenBank/DDBJ databases">
        <authorList>
            <person name="Peeters C."/>
        </authorList>
    </citation>
    <scope>NUCLEOTIDE SEQUENCE [LARGE SCALE GENOMIC DNA]</scope>
    <source>
        <strain evidence="1 2">LMG 31121</strain>
    </source>
</reference>